<evidence type="ECO:0000313" key="2">
    <source>
        <dbReference type="EMBL" id="WLF49010.1"/>
    </source>
</evidence>
<reference evidence="1" key="1">
    <citation type="submission" date="2022-12" db="EMBL/GenBank/DDBJ databases">
        <authorList>
            <person name="Krivoruchko A.V."/>
            <person name="Elkin A."/>
        </authorList>
    </citation>
    <scope>NUCLEOTIDE SEQUENCE</scope>
    <source>
        <strain evidence="1">IEGM 249</strain>
    </source>
</reference>
<dbReference type="SUPFAM" id="SSF52540">
    <property type="entry name" value="P-loop containing nucleoside triphosphate hydrolases"/>
    <property type="match status" value="1"/>
</dbReference>
<accession>A0AAX3YI19</accession>
<gene>
    <name evidence="1" type="ORF">O4328_16835</name>
    <name evidence="2" type="ORF">Q5707_08500</name>
</gene>
<evidence type="ECO:0000313" key="4">
    <source>
        <dbReference type="Proteomes" id="UP001231166"/>
    </source>
</evidence>
<dbReference type="Proteomes" id="UP001231166">
    <property type="component" value="Chromosome"/>
</dbReference>
<evidence type="ECO:0000313" key="1">
    <source>
        <dbReference type="EMBL" id="MCZ4585349.1"/>
    </source>
</evidence>
<dbReference type="AlphaFoldDB" id="A0AAX3YI19"/>
<dbReference type="Proteomes" id="UP001066327">
    <property type="component" value="Unassembled WGS sequence"/>
</dbReference>
<dbReference type="RefSeq" id="WP_269591398.1">
    <property type="nucleotide sequence ID" value="NZ_CP130953.1"/>
</dbReference>
<dbReference type="EMBL" id="CP130953">
    <property type="protein sequence ID" value="WLF49010.1"/>
    <property type="molecule type" value="Genomic_DNA"/>
</dbReference>
<keyword evidence="3" id="KW-1185">Reference proteome</keyword>
<organism evidence="2 4">
    <name type="scientific">Rhodococcus opacus</name>
    <name type="common">Nocardia opaca</name>
    <dbReference type="NCBI Taxonomy" id="37919"/>
    <lineage>
        <taxon>Bacteria</taxon>
        <taxon>Bacillati</taxon>
        <taxon>Actinomycetota</taxon>
        <taxon>Actinomycetes</taxon>
        <taxon>Mycobacteriales</taxon>
        <taxon>Nocardiaceae</taxon>
        <taxon>Rhodococcus</taxon>
    </lineage>
</organism>
<name>A0AAX3YI19_RHOOP</name>
<dbReference type="EMBL" id="JAPWIS010000008">
    <property type="protein sequence ID" value="MCZ4585349.1"/>
    <property type="molecule type" value="Genomic_DNA"/>
</dbReference>
<reference evidence="2" key="2">
    <citation type="submission" date="2023-07" db="EMBL/GenBank/DDBJ databases">
        <title>Genomic analysis of Rhodococcus opacus VOC-14 with glycol ethers degradation activity.</title>
        <authorList>
            <person name="Narkevich D.A."/>
            <person name="Hlushen A.M."/>
            <person name="Akhremchuk A.E."/>
            <person name="Sikolenko M.A."/>
            <person name="Valentovich L.N."/>
        </authorList>
    </citation>
    <scope>NUCLEOTIDE SEQUENCE</scope>
    <source>
        <strain evidence="2">VOC-14</strain>
    </source>
</reference>
<sequence length="430" mass="47416">MPDAVGAEAPYFSDEELERIREAKLAAEVATTLRRLEATQIARHRLAASNWTPPPRAKEILVELAEDTPPVQFAVEDLAPVGSNVLLVAEAKAGKTTLVMNLVVAMVKGDKFLDRYAIKLPEGSSITYSNFELEGNMAKNWLRDMRVADDASDHQHRLFVDSWKGYPLPLPAEHVEDEIVDLLVSRRSSVWVVDPYGAAISHDENSNDDTRAWTNAIDRIARRADLSLVVIAAHSGSSSSGAQDIRVRGAYRLEDWMSVKWSYTHGGDVNETPPDDLRYLSARGRDVAVPQFTLDYDPARRHLRQSSSVSNKAQNESERWALKVYDAVYNHEHEARAKGDEPAPFKAGDINDALGVAKTDSKPGGKGKAVAAGRQYAVSRGWLVETAGPRNSKLFTVGSVDPRDKVVLQFKFNTPATEDAEQDTKEAAAE</sequence>
<dbReference type="Pfam" id="PF13481">
    <property type="entry name" value="AAA_25"/>
    <property type="match status" value="1"/>
</dbReference>
<proteinExistence type="predicted"/>
<dbReference type="InterPro" id="IPR027417">
    <property type="entry name" value="P-loop_NTPase"/>
</dbReference>
<dbReference type="Gene3D" id="3.40.50.300">
    <property type="entry name" value="P-loop containing nucleotide triphosphate hydrolases"/>
    <property type="match status" value="1"/>
</dbReference>
<evidence type="ECO:0000313" key="3">
    <source>
        <dbReference type="Proteomes" id="UP001066327"/>
    </source>
</evidence>
<protein>
    <submittedName>
        <fullName evidence="2">AAA family ATPase</fullName>
    </submittedName>
</protein>